<dbReference type="Pfam" id="PF01177">
    <property type="entry name" value="Asp_Glu_race"/>
    <property type="match status" value="1"/>
</dbReference>
<protein>
    <submittedName>
        <fullName evidence="1">Aspartate racemase</fullName>
    </submittedName>
</protein>
<dbReference type="RefSeq" id="WP_167356365.1">
    <property type="nucleotide sequence ID" value="NZ_FNBP01000002.1"/>
</dbReference>
<dbReference type="SUPFAM" id="SSF53681">
    <property type="entry name" value="Aspartate/glutamate racemase"/>
    <property type="match status" value="2"/>
</dbReference>
<dbReference type="Proteomes" id="UP000199399">
    <property type="component" value="Unassembled WGS sequence"/>
</dbReference>
<reference evidence="2" key="1">
    <citation type="submission" date="2016-10" db="EMBL/GenBank/DDBJ databases">
        <authorList>
            <person name="Varghese N."/>
            <person name="Submissions S."/>
        </authorList>
    </citation>
    <scope>NUCLEOTIDE SEQUENCE [LARGE SCALE GENOMIC DNA]</scope>
    <source>
        <strain evidence="2">DSM 16477</strain>
    </source>
</reference>
<dbReference type="Gene3D" id="3.40.50.1860">
    <property type="match status" value="2"/>
</dbReference>
<accession>A0A1G7KN63</accession>
<dbReference type="GO" id="GO:0047661">
    <property type="term" value="F:amino-acid racemase activity"/>
    <property type="evidence" value="ECO:0007669"/>
    <property type="project" value="InterPro"/>
</dbReference>
<evidence type="ECO:0000313" key="1">
    <source>
        <dbReference type="EMBL" id="SDF38209.1"/>
    </source>
</evidence>
<gene>
    <name evidence="1" type="ORF">SAMN04489759_10267</name>
</gene>
<dbReference type="InterPro" id="IPR015942">
    <property type="entry name" value="Asp/Glu/hydantoin_racemase"/>
</dbReference>
<dbReference type="AlphaFoldDB" id="A0A1G7KN63"/>
<proteinExistence type="predicted"/>
<sequence>MHIGLIGGIGVAASLVYYQRLAAAVEARGATLRMTLSHGDIQTLIKNNLADARTPQAEIFAQQVTELKAAGAEVAALTSLGAHYCFDELAAISPLPLISAVTPLDSYFASRGVQRVGLLGTRVVMRTRLYGQLSQTETVALDDEIETIGQTYQEVAVAGRCSEAQRQMFIDAGRRMVEDLGAEAIVLAGTDLNLAFDGQNPGFEVIDALDVHVELLAQLAADEIGLDEACGRA</sequence>
<dbReference type="EMBL" id="FNBP01000002">
    <property type="protein sequence ID" value="SDF38209.1"/>
    <property type="molecule type" value="Genomic_DNA"/>
</dbReference>
<evidence type="ECO:0000313" key="2">
    <source>
        <dbReference type="Proteomes" id="UP000199399"/>
    </source>
</evidence>
<name>A0A1G7KN63_9RHOB</name>
<keyword evidence="2" id="KW-1185">Reference proteome</keyword>
<organism evidence="1 2">
    <name type="scientific">Sulfitobacter delicatus</name>
    <dbReference type="NCBI Taxonomy" id="218672"/>
    <lineage>
        <taxon>Bacteria</taxon>
        <taxon>Pseudomonadati</taxon>
        <taxon>Pseudomonadota</taxon>
        <taxon>Alphaproteobacteria</taxon>
        <taxon>Rhodobacterales</taxon>
        <taxon>Roseobacteraceae</taxon>
        <taxon>Sulfitobacter</taxon>
    </lineage>
</organism>
<dbReference type="InterPro" id="IPR001920">
    <property type="entry name" value="Asp/Glu_race"/>
</dbReference>
<dbReference type="STRING" id="218672.SAMN04489759_10267"/>